<evidence type="ECO:0000313" key="1">
    <source>
        <dbReference type="EMBL" id="SUP61390.1"/>
    </source>
</evidence>
<reference evidence="1 2" key="1">
    <citation type="submission" date="2018-06" db="EMBL/GenBank/DDBJ databases">
        <authorList>
            <consortium name="Pathogen Informatics"/>
            <person name="Doyle S."/>
        </authorList>
    </citation>
    <scope>NUCLEOTIDE SEQUENCE [LARGE SCALE GENOMIC DNA]</scope>
    <source>
        <strain evidence="1 2">NCTC13645</strain>
    </source>
</reference>
<dbReference type="EMBL" id="UHIV01000007">
    <property type="protein sequence ID" value="SUP61390.1"/>
    <property type="molecule type" value="Genomic_DNA"/>
</dbReference>
<sequence>MMNWFRYSGYHGIKNTDVNTGKVTRAMFIQMIQKNKANKSILLPASSDTNRIIPDEVGNDIHEFYTEKSNNGTSK</sequence>
<gene>
    <name evidence="1" type="ORF">NCTC13645_02545</name>
</gene>
<accession>A0A380P850</accession>
<evidence type="ECO:0000313" key="2">
    <source>
        <dbReference type="Proteomes" id="UP000254621"/>
    </source>
</evidence>
<proteinExistence type="predicted"/>
<dbReference type="Proteomes" id="UP000254621">
    <property type="component" value="Unassembled WGS sequence"/>
</dbReference>
<name>A0A380P850_WEIVI</name>
<organism evidence="1 2">
    <name type="scientific">Weissella viridescens</name>
    <name type="common">Lactobacillus viridescens</name>
    <dbReference type="NCBI Taxonomy" id="1629"/>
    <lineage>
        <taxon>Bacteria</taxon>
        <taxon>Bacillati</taxon>
        <taxon>Bacillota</taxon>
        <taxon>Bacilli</taxon>
        <taxon>Lactobacillales</taxon>
        <taxon>Lactobacillaceae</taxon>
        <taxon>Weissella</taxon>
    </lineage>
</organism>
<dbReference type="AlphaFoldDB" id="A0A380P850"/>
<protein>
    <submittedName>
        <fullName evidence="1">Uncharacterized protein</fullName>
    </submittedName>
</protein>